<dbReference type="PANTHER" id="PTHR34406">
    <property type="entry name" value="PROTEIN YCEI"/>
    <property type="match status" value="1"/>
</dbReference>
<dbReference type="EMBL" id="WBZJ01000001">
    <property type="protein sequence ID" value="KAB3523531.1"/>
    <property type="molecule type" value="Genomic_DNA"/>
</dbReference>
<dbReference type="SUPFAM" id="SSF101874">
    <property type="entry name" value="YceI-like"/>
    <property type="match status" value="1"/>
</dbReference>
<dbReference type="Gene3D" id="2.40.128.110">
    <property type="entry name" value="Lipid/polyisoprenoid-binding, YceI-like"/>
    <property type="match status" value="1"/>
</dbReference>
<sequence length="231" mass="24831">MRKAIITFGTIGIILCAVFALRPIVNMFVGNPGLRTASISTGGDPATTDMNGSWVIIPGQDANQSQVGYTFHEVLPAGAKETSGRADNHKEQNIKGHVTVHDDVLTEAVVSVRVDGISSDVEKRDINVRKKILETQEFPEASFTLTDPVDVSSLPKDGTTGEIAATGDLYIHGQTKQVTATFKVLRTGDNVVLSANIPFNRLDFGVKTPEFVAAKIEEQGTLDVLLVLQKS</sequence>
<organism evidence="3 4">
    <name type="scientific">Corynebacterium zhongnanshanii</name>
    <dbReference type="NCBI Taxonomy" id="2768834"/>
    <lineage>
        <taxon>Bacteria</taxon>
        <taxon>Bacillati</taxon>
        <taxon>Actinomycetota</taxon>
        <taxon>Actinomycetes</taxon>
        <taxon>Mycobacteriales</taxon>
        <taxon>Corynebacteriaceae</taxon>
        <taxon>Corynebacterium</taxon>
    </lineage>
</organism>
<dbReference type="SMART" id="SM00867">
    <property type="entry name" value="YceI"/>
    <property type="match status" value="1"/>
</dbReference>
<evidence type="ECO:0000259" key="2">
    <source>
        <dbReference type="SMART" id="SM00867"/>
    </source>
</evidence>
<gene>
    <name evidence="3" type="ORF">F8377_05335</name>
</gene>
<feature type="domain" description="Lipid/polyisoprenoid-binding YceI-like" evidence="2">
    <location>
        <begin position="53"/>
        <end position="229"/>
    </location>
</feature>
<evidence type="ECO:0000256" key="1">
    <source>
        <dbReference type="ARBA" id="ARBA00008812"/>
    </source>
</evidence>
<name>A0ABQ6VM47_9CORY</name>
<comment type="similarity">
    <text evidence="1">Belongs to the UPF0312 family.</text>
</comment>
<proteinExistence type="inferred from homology"/>
<dbReference type="Pfam" id="PF04264">
    <property type="entry name" value="YceI"/>
    <property type="match status" value="1"/>
</dbReference>
<dbReference type="InterPro" id="IPR036761">
    <property type="entry name" value="TTHA0802/YceI-like_sf"/>
</dbReference>
<evidence type="ECO:0000313" key="3">
    <source>
        <dbReference type="EMBL" id="KAB3523531.1"/>
    </source>
</evidence>
<dbReference type="RefSeq" id="WP_151844188.1">
    <property type="nucleotide sequence ID" value="NZ_WBZJ01000001.1"/>
</dbReference>
<keyword evidence="4" id="KW-1185">Reference proteome</keyword>
<comment type="caution">
    <text evidence="3">The sequence shown here is derived from an EMBL/GenBank/DDBJ whole genome shotgun (WGS) entry which is preliminary data.</text>
</comment>
<dbReference type="PANTHER" id="PTHR34406:SF1">
    <property type="entry name" value="PROTEIN YCEI"/>
    <property type="match status" value="1"/>
</dbReference>
<accession>A0ABQ6VM47</accession>
<dbReference type="InterPro" id="IPR007372">
    <property type="entry name" value="Lipid/polyisoprenoid-bd_YceI"/>
</dbReference>
<reference evidence="3 4" key="1">
    <citation type="submission" date="2019-10" db="EMBL/GenBank/DDBJ databases">
        <title>Corynebacterium sp novel species isolated from the respiratory tract of Marmot.</title>
        <authorList>
            <person name="Zhang G."/>
        </authorList>
    </citation>
    <scope>NUCLEOTIDE SEQUENCE [LARGE SCALE GENOMIC DNA]</scope>
    <source>
        <strain evidence="3 4">336</strain>
    </source>
</reference>
<protein>
    <submittedName>
        <fullName evidence="3">YceI family protein</fullName>
    </submittedName>
</protein>
<dbReference type="Proteomes" id="UP000436181">
    <property type="component" value="Unassembled WGS sequence"/>
</dbReference>
<evidence type="ECO:0000313" key="4">
    <source>
        <dbReference type="Proteomes" id="UP000436181"/>
    </source>
</evidence>